<sequence>MKEAQHYNFLFTVLFWIVLALPLSATHIIGGEVNYQCLGNNRYEITLQLFRDCDTGVPWFENPAVLDILDVNGQLIDTINMNLRNNDTLTFASSACSMVPPSACIHTTTYREVRSLPYRVGGYQFLYQICCRNIDILNIIDPTGTQAAYHAYMSEEATLHCNSAAKFNDWPPFYICNGQPLNYDHSAIDVDGDSIAYELYTPFDTYSSFNNYWVDWRFPYSLTNMLGGASPLAIDPVTGLLTGTPLNNGTFVVGISAKSYRNGVLMSVTRRDFQFIVTSCVTAIVADFEPDLDSCNVLLEVPFDNLSNPINGPFIWDFGDGSPLSTLPNPTHPYVDTGTYAVMLIAGLGTPCEDTIIKEVELYIKAADVDVVSAPIICNDNKVLLVAHNVFSDFNQIVNYYWAPPSNIISGQGTDSVWMAVSGGSFGVQLNVTNNYGCTDLVQLTQVDVPADTVVAAFDSLTFSCNKSLSVSFTNQSISTNNQYLWYFDTLGTSTVQNPTYSFPDTGTYKVRLIADVGHPCQDTFEQDFYLPLDGLDLAAIDSQITCREDTILLTATSSGPNYASIINYAWTPASKIIAGQGTDSVWVLADSDLDFTVVATNAENCKDTADASINVSSISPVLAVIAVPNAIYLGQTTQLVANYDADYTYQWRPDTTLMALDISDPMARPRIPTTYYLTVKNSLGCDLTDSIHIGILPPLCGNPVVFVPSAFTPDNDGHNDVLKVEGNNINEMTMAIYNRWGQKIFETKDQNIGWDGTFQGKLLPPDVYGYYMQCRCDDGSEAFLKGNITLLR</sequence>
<dbReference type="RefSeq" id="WP_264793541.1">
    <property type="nucleotide sequence ID" value="NZ_AP026867.1"/>
</dbReference>
<gene>
    <name evidence="2" type="ORF">AsAng_0031970</name>
</gene>
<dbReference type="AlphaFoldDB" id="A0A916DSE1"/>
<dbReference type="Pfam" id="PF13585">
    <property type="entry name" value="CHU_C"/>
    <property type="match status" value="1"/>
</dbReference>
<name>A0A916DSE1_9BACT</name>
<dbReference type="SUPFAM" id="SSF49299">
    <property type="entry name" value="PKD domain"/>
    <property type="match status" value="2"/>
</dbReference>
<protein>
    <submittedName>
        <fullName evidence="2">Gliding motility-associated C-terminal domain-containing protein</fullName>
    </submittedName>
</protein>
<dbReference type="KEGG" id="aup:AsAng_0031970"/>
<dbReference type="InterPro" id="IPR035986">
    <property type="entry name" value="PKD_dom_sf"/>
</dbReference>
<keyword evidence="3" id="KW-1185">Reference proteome</keyword>
<organism evidence="2 3">
    <name type="scientific">Aureispira anguillae</name>
    <dbReference type="NCBI Taxonomy" id="2864201"/>
    <lineage>
        <taxon>Bacteria</taxon>
        <taxon>Pseudomonadati</taxon>
        <taxon>Bacteroidota</taxon>
        <taxon>Saprospiria</taxon>
        <taxon>Saprospirales</taxon>
        <taxon>Saprospiraceae</taxon>
        <taxon>Aureispira</taxon>
    </lineage>
</organism>
<dbReference type="InterPro" id="IPR022409">
    <property type="entry name" value="PKD/Chitinase_dom"/>
</dbReference>
<dbReference type="SMART" id="SM00089">
    <property type="entry name" value="PKD"/>
    <property type="match status" value="2"/>
</dbReference>
<dbReference type="InterPro" id="IPR013783">
    <property type="entry name" value="Ig-like_fold"/>
</dbReference>
<accession>A0A916DSE1</accession>
<dbReference type="PROSITE" id="PS50093">
    <property type="entry name" value="PKD"/>
    <property type="match status" value="1"/>
</dbReference>
<dbReference type="CDD" id="cd00146">
    <property type="entry name" value="PKD"/>
    <property type="match status" value="2"/>
</dbReference>
<dbReference type="Proteomes" id="UP001060919">
    <property type="component" value="Chromosome"/>
</dbReference>
<dbReference type="InterPro" id="IPR026341">
    <property type="entry name" value="T9SS_type_B"/>
</dbReference>
<evidence type="ECO:0000313" key="2">
    <source>
        <dbReference type="EMBL" id="BDS12474.1"/>
    </source>
</evidence>
<proteinExistence type="predicted"/>
<dbReference type="InterPro" id="IPR000601">
    <property type="entry name" value="PKD_dom"/>
</dbReference>
<evidence type="ECO:0000259" key="1">
    <source>
        <dbReference type="PROSITE" id="PS50093"/>
    </source>
</evidence>
<dbReference type="Pfam" id="PF18911">
    <property type="entry name" value="PKD_4"/>
    <property type="match status" value="1"/>
</dbReference>
<dbReference type="EMBL" id="AP026867">
    <property type="protein sequence ID" value="BDS12474.1"/>
    <property type="molecule type" value="Genomic_DNA"/>
</dbReference>
<dbReference type="Gene3D" id="2.60.40.10">
    <property type="entry name" value="Immunoglobulins"/>
    <property type="match status" value="2"/>
</dbReference>
<feature type="domain" description="PKD" evidence="1">
    <location>
        <begin position="314"/>
        <end position="346"/>
    </location>
</feature>
<reference evidence="2" key="1">
    <citation type="submission" date="2022-09" db="EMBL/GenBank/DDBJ databases">
        <title>Aureispira anguillicida sp. nov., isolated from Leptocephalus of Japanese eel Anguilla japonica.</title>
        <authorList>
            <person name="Yuasa K."/>
            <person name="Mekata T."/>
            <person name="Ikunari K."/>
        </authorList>
    </citation>
    <scope>NUCLEOTIDE SEQUENCE</scope>
    <source>
        <strain evidence="2">EL160426</strain>
    </source>
</reference>
<evidence type="ECO:0000313" key="3">
    <source>
        <dbReference type="Proteomes" id="UP001060919"/>
    </source>
</evidence>
<dbReference type="NCBIfam" id="TIGR04131">
    <property type="entry name" value="Bac_Flav_CTERM"/>
    <property type="match status" value="1"/>
</dbReference>